<dbReference type="PANTHER" id="PTHR43364">
    <property type="entry name" value="NADH-SPECIFIC METHYLGLYOXAL REDUCTASE-RELATED"/>
    <property type="match status" value="1"/>
</dbReference>
<evidence type="ECO:0000259" key="2">
    <source>
        <dbReference type="Pfam" id="PF00248"/>
    </source>
</evidence>
<name>A0AAU7GIY8_9MICO</name>
<dbReference type="FunFam" id="3.20.20.100:FF:000004">
    <property type="entry name" value="Oxidoreductase, aldo/keto reductase"/>
    <property type="match status" value="1"/>
</dbReference>
<dbReference type="Pfam" id="PF00248">
    <property type="entry name" value="Aldo_ket_red"/>
    <property type="match status" value="1"/>
</dbReference>
<dbReference type="PRINTS" id="PR00069">
    <property type="entry name" value="ALDKETRDTASE"/>
</dbReference>
<keyword evidence="1" id="KW-0560">Oxidoreductase</keyword>
<dbReference type="PANTHER" id="PTHR43364:SF4">
    <property type="entry name" value="NAD(P)-LINKED OXIDOREDUCTASE SUPERFAMILY PROTEIN"/>
    <property type="match status" value="1"/>
</dbReference>
<feature type="domain" description="NADP-dependent oxidoreductase" evidence="2">
    <location>
        <begin position="18"/>
        <end position="306"/>
    </location>
</feature>
<dbReference type="InterPro" id="IPR023210">
    <property type="entry name" value="NADP_OxRdtase_dom"/>
</dbReference>
<evidence type="ECO:0000313" key="3">
    <source>
        <dbReference type="EMBL" id="XBM50018.1"/>
    </source>
</evidence>
<dbReference type="EMBL" id="CP157390">
    <property type="protein sequence ID" value="XBM50018.1"/>
    <property type="molecule type" value="Genomic_DNA"/>
</dbReference>
<evidence type="ECO:0000256" key="1">
    <source>
        <dbReference type="ARBA" id="ARBA00023002"/>
    </source>
</evidence>
<dbReference type="RefSeq" id="WP_348789928.1">
    <property type="nucleotide sequence ID" value="NZ_CP157390.1"/>
</dbReference>
<dbReference type="Gene3D" id="3.20.20.100">
    <property type="entry name" value="NADP-dependent oxidoreductase domain"/>
    <property type="match status" value="1"/>
</dbReference>
<protein>
    <submittedName>
        <fullName evidence="3">Aldo/keto reductase</fullName>
    </submittedName>
</protein>
<reference evidence="3" key="1">
    <citation type="submission" date="2024-05" db="EMBL/GenBank/DDBJ databases">
        <title>The Natural Products Discovery Center: Release of the First 8490 Sequenced Strains for Exploring Actinobacteria Biosynthetic Diversity.</title>
        <authorList>
            <person name="Kalkreuter E."/>
            <person name="Kautsar S.A."/>
            <person name="Yang D."/>
            <person name="Bader C.D."/>
            <person name="Teijaro C.N."/>
            <person name="Fluegel L."/>
            <person name="Davis C.M."/>
            <person name="Simpson J.R."/>
            <person name="Lauterbach L."/>
            <person name="Steele A.D."/>
            <person name="Gui C."/>
            <person name="Meng S."/>
            <person name="Li G."/>
            <person name="Viehrig K."/>
            <person name="Ye F."/>
            <person name="Su P."/>
            <person name="Kiefer A.F."/>
            <person name="Nichols A."/>
            <person name="Cepeda A.J."/>
            <person name="Yan W."/>
            <person name="Fan B."/>
            <person name="Jiang Y."/>
            <person name="Adhikari A."/>
            <person name="Zheng C.-J."/>
            <person name="Schuster L."/>
            <person name="Cowan T.M."/>
            <person name="Smanski M.J."/>
            <person name="Chevrette M.G."/>
            <person name="de Carvalho L.P.S."/>
            <person name="Shen B."/>
        </authorList>
    </citation>
    <scope>NUCLEOTIDE SEQUENCE</scope>
    <source>
        <strain evidence="3">NPDC080035</strain>
    </source>
</reference>
<dbReference type="AlphaFoldDB" id="A0AAU7GIY8"/>
<gene>
    <name evidence="3" type="ORF">AAME72_09140</name>
</gene>
<dbReference type="GO" id="GO:0016491">
    <property type="term" value="F:oxidoreductase activity"/>
    <property type="evidence" value="ECO:0007669"/>
    <property type="project" value="UniProtKB-KW"/>
</dbReference>
<dbReference type="InterPro" id="IPR050523">
    <property type="entry name" value="AKR_Detox_Biosynth"/>
</dbReference>
<dbReference type="GO" id="GO:0005829">
    <property type="term" value="C:cytosol"/>
    <property type="evidence" value="ECO:0007669"/>
    <property type="project" value="UniProtKB-ARBA"/>
</dbReference>
<organism evidence="3">
    <name type="scientific">Leifsonia sp. NPDC080035</name>
    <dbReference type="NCBI Taxonomy" id="3143936"/>
    <lineage>
        <taxon>Bacteria</taxon>
        <taxon>Bacillati</taxon>
        <taxon>Actinomycetota</taxon>
        <taxon>Actinomycetes</taxon>
        <taxon>Micrococcales</taxon>
        <taxon>Microbacteriaceae</taxon>
        <taxon>Leifsonia</taxon>
    </lineage>
</organism>
<dbReference type="InterPro" id="IPR036812">
    <property type="entry name" value="NAD(P)_OxRdtase_dom_sf"/>
</dbReference>
<sequence length="347" mass="37899">MRYRPLGATGIQVSTYALGAMMLGSLGNPDRREGVRIIHRALDAGITFIDTADRYGDSEDVVGEALKGRRDAVVLATKFSGPVDDDINHRGASRHWIMQAVEGSLRRLQTDHIDLYQLHRPQPGTDIDETLSALTDLVRQGKVRAIGSSSMRGSEIVEAQWVSERRGFERFRTEQPNYSILDRQIETEILPVAQRYGMGTLVYSPLAGGTLTGRYRAGGDNANFRSVRTGMRHFRDERRLAAVEQLVALSDEVGIPLSHLAMAFVTAHPGVTSAIAGPRTMEQLEDTLAGSAVELSDDILDRIDAIVPPGESIGAMDMLYRGPEVGDPGLRRRPVRERAAADAAVAA</sequence>
<dbReference type="SUPFAM" id="SSF51430">
    <property type="entry name" value="NAD(P)-linked oxidoreductase"/>
    <property type="match status" value="1"/>
</dbReference>
<proteinExistence type="predicted"/>
<dbReference type="InterPro" id="IPR020471">
    <property type="entry name" value="AKR"/>
</dbReference>
<accession>A0AAU7GIY8</accession>